<reference evidence="5 6" key="1">
    <citation type="submission" date="2015-06" db="EMBL/GenBank/DDBJ databases">
        <title>The Genome Sequence of Enterococcus durans 4EA1.</title>
        <authorList>
            <consortium name="The Broad Institute Genomics Platform"/>
            <consortium name="The Broad Institute Genome Sequencing Center for Infectious Disease"/>
            <person name="Earl A.M."/>
            <person name="Van Tyne D."/>
            <person name="Lebreton F."/>
            <person name="Saavedra J.T."/>
            <person name="Gilmore M.S."/>
            <person name="Manson Mcguire A."/>
            <person name="Clock S."/>
            <person name="Crupain M."/>
            <person name="Rangan U."/>
            <person name="Young S."/>
            <person name="Abouelleil A."/>
            <person name="Cao P."/>
            <person name="Chapman S.B."/>
            <person name="Griggs A."/>
            <person name="Priest M."/>
            <person name="Shea T."/>
            <person name="Wortman J."/>
            <person name="Nusbaum C."/>
            <person name="Birren B."/>
        </authorList>
    </citation>
    <scope>NUCLEOTIDE SEQUENCE [LARGE SCALE GENOMIC DNA]</scope>
    <source>
        <strain evidence="5 6">4EA1</strain>
    </source>
</reference>
<feature type="domain" description="Mga helix-turn-helix" evidence="3">
    <location>
        <begin position="74"/>
        <end position="156"/>
    </location>
</feature>
<evidence type="ECO:0000256" key="2">
    <source>
        <dbReference type="ARBA" id="ARBA00023163"/>
    </source>
</evidence>
<dbReference type="InterPro" id="IPR050661">
    <property type="entry name" value="BglG_antiterminators"/>
</dbReference>
<dbReference type="Pfam" id="PF05043">
    <property type="entry name" value="Mga"/>
    <property type="match status" value="1"/>
</dbReference>
<dbReference type="Proteomes" id="UP000252797">
    <property type="component" value="Unassembled WGS sequence"/>
</dbReference>
<proteinExistence type="predicted"/>
<evidence type="ECO:0000259" key="4">
    <source>
        <dbReference type="Pfam" id="PF08280"/>
    </source>
</evidence>
<keyword evidence="2" id="KW-0804">Transcription</keyword>
<evidence type="ECO:0000259" key="3">
    <source>
        <dbReference type="Pfam" id="PF05043"/>
    </source>
</evidence>
<dbReference type="Gene3D" id="1.10.10.10">
    <property type="entry name" value="Winged helix-like DNA-binding domain superfamily/Winged helix DNA-binding domain"/>
    <property type="match status" value="1"/>
</dbReference>
<dbReference type="EMBL" id="LEPB01000004">
    <property type="protein sequence ID" value="RCA10356.1"/>
    <property type="molecule type" value="Genomic_DNA"/>
</dbReference>
<dbReference type="AlphaFoldDB" id="A0A367CD29"/>
<evidence type="ECO:0000313" key="6">
    <source>
        <dbReference type="Proteomes" id="UP000252797"/>
    </source>
</evidence>
<dbReference type="PANTHER" id="PTHR30185:SF18">
    <property type="entry name" value="TRANSCRIPTIONAL REGULATOR MTLR"/>
    <property type="match status" value="1"/>
</dbReference>
<dbReference type="PANTHER" id="PTHR30185">
    <property type="entry name" value="CRYPTIC BETA-GLUCOSIDE BGL OPERON ANTITERMINATOR"/>
    <property type="match status" value="1"/>
</dbReference>
<feature type="domain" description="M protein trans-acting positive regulator (MGA) HTH" evidence="4">
    <location>
        <begin position="7"/>
        <end position="50"/>
    </location>
</feature>
<dbReference type="RefSeq" id="WP_113845457.1">
    <property type="nucleotide sequence ID" value="NZ_CABGJE010000001.1"/>
</dbReference>
<evidence type="ECO:0000256" key="1">
    <source>
        <dbReference type="ARBA" id="ARBA00023015"/>
    </source>
</evidence>
<dbReference type="InterPro" id="IPR013199">
    <property type="entry name" value="HTH_Mga_DNA-bd_dom"/>
</dbReference>
<dbReference type="InterPro" id="IPR036388">
    <property type="entry name" value="WH-like_DNA-bd_sf"/>
</dbReference>
<evidence type="ECO:0000313" key="5">
    <source>
        <dbReference type="EMBL" id="RCA10356.1"/>
    </source>
</evidence>
<keyword evidence="1" id="KW-0805">Transcription regulation</keyword>
<protein>
    <recommendedName>
        <fullName evidence="7">Transcriptional antiterminator</fullName>
    </recommendedName>
</protein>
<dbReference type="STRING" id="53345.LIU_06765"/>
<gene>
    <name evidence="5" type="ORF">EA71_01106</name>
</gene>
<sequence length="498" mass="58907">MEEVLNKQSLRQLALLELLWNKEWVTVSEIVKEIGGVEKTIRTDIKQLNEIIEPLTIETSFKHGVFLNKEMCISKTHLYALFLQKSVECQLLEMILFNPHITKGEVCDRLYISETQLNRLQMKLNKGFEKYGIKITTNLTIVGDERNIRKLLSSLFYEKYLSPDHFFKEKEFQLIDQVIRKFYKANTAIIAANNQYHFLLNKMRMKILVAIYRCKSDYFLEQKQHFFDYTMITEDKELNKRWQVVFGISLTEKVLHNIFEHYYAPFKVTETCLELGTSQFALKTRLEQLIGRICQQLKIECRNQDALIHAILWSSFLTVGPSYILHNTKEEFVLELLRDKQAIANDLQKYFADIYSDLSLSAEDKNNILYQSIYTLVTQWHEFRVEIRKTIMKIKAALLLDAPEEHMIMLKEEIEYHFRNMYKVDILLPDDPITFSRLNCYDCILTNLLNIDELGEVSVIGIPNYFGEEFIKKLHLFFNSKKNERRIQSNTFDIGLEE</sequence>
<accession>A0A367CD29</accession>
<evidence type="ECO:0008006" key="7">
    <source>
        <dbReference type="Google" id="ProtNLM"/>
    </source>
</evidence>
<dbReference type="Pfam" id="PF08280">
    <property type="entry name" value="HTH_Mga"/>
    <property type="match status" value="1"/>
</dbReference>
<comment type="caution">
    <text evidence="5">The sequence shown here is derived from an EMBL/GenBank/DDBJ whole genome shotgun (WGS) entry which is preliminary data.</text>
</comment>
<dbReference type="InterPro" id="IPR007737">
    <property type="entry name" value="Mga_HTH"/>
</dbReference>
<name>A0A367CD29_9ENTE</name>
<organism evidence="5 6">
    <name type="scientific">Enterococcus durans</name>
    <dbReference type="NCBI Taxonomy" id="53345"/>
    <lineage>
        <taxon>Bacteria</taxon>
        <taxon>Bacillati</taxon>
        <taxon>Bacillota</taxon>
        <taxon>Bacilli</taxon>
        <taxon>Lactobacillales</taxon>
        <taxon>Enterococcaceae</taxon>
        <taxon>Enterococcus</taxon>
    </lineage>
</organism>